<gene>
    <name evidence="3" type="ORF">J2S42_007580</name>
</gene>
<dbReference type="PROSITE" id="PS51257">
    <property type="entry name" value="PROKAR_LIPOPROTEIN"/>
    <property type="match status" value="1"/>
</dbReference>
<feature type="compositionally biased region" description="Low complexity" evidence="1">
    <location>
        <begin position="40"/>
        <end position="51"/>
    </location>
</feature>
<dbReference type="Proteomes" id="UP001240236">
    <property type="component" value="Unassembled WGS sequence"/>
</dbReference>
<keyword evidence="2" id="KW-0732">Signal</keyword>
<dbReference type="AlphaFoldDB" id="A0AAE3W780"/>
<evidence type="ECO:0000256" key="1">
    <source>
        <dbReference type="SAM" id="MobiDB-lite"/>
    </source>
</evidence>
<comment type="caution">
    <text evidence="3">The sequence shown here is derived from an EMBL/GenBank/DDBJ whole genome shotgun (WGS) entry which is preliminary data.</text>
</comment>
<evidence type="ECO:0000256" key="2">
    <source>
        <dbReference type="SAM" id="SignalP"/>
    </source>
</evidence>
<feature type="region of interest" description="Disordered" evidence="1">
    <location>
        <begin position="27"/>
        <end position="51"/>
    </location>
</feature>
<sequence>MITRRNRTLMILPFAALAALLLAGCPSSGDTSPEEIQRNPPAVSTPTPAAT</sequence>
<dbReference type="RefSeq" id="WP_307247260.1">
    <property type="nucleotide sequence ID" value="NZ_JAUSUZ010000001.1"/>
</dbReference>
<reference evidence="3 4" key="1">
    <citation type="submission" date="2023-07" db="EMBL/GenBank/DDBJ databases">
        <title>Sequencing the genomes of 1000 actinobacteria strains.</title>
        <authorList>
            <person name="Klenk H.-P."/>
        </authorList>
    </citation>
    <scope>NUCLEOTIDE SEQUENCE [LARGE SCALE GENOMIC DNA]</scope>
    <source>
        <strain evidence="3 4">DSM 44709</strain>
    </source>
</reference>
<proteinExistence type="predicted"/>
<organism evidence="3 4">
    <name type="scientific">Catenuloplanes indicus</name>
    <dbReference type="NCBI Taxonomy" id="137267"/>
    <lineage>
        <taxon>Bacteria</taxon>
        <taxon>Bacillati</taxon>
        <taxon>Actinomycetota</taxon>
        <taxon>Actinomycetes</taxon>
        <taxon>Micromonosporales</taxon>
        <taxon>Micromonosporaceae</taxon>
        <taxon>Catenuloplanes</taxon>
    </lineage>
</organism>
<keyword evidence="4" id="KW-1185">Reference proteome</keyword>
<feature type="chain" id="PRO_5042235300" evidence="2">
    <location>
        <begin position="19"/>
        <end position="51"/>
    </location>
</feature>
<name>A0AAE3W780_9ACTN</name>
<protein>
    <submittedName>
        <fullName evidence="3">Outer membrane protein assembly factor BamE (Lipoprotein component of BamABCDE complex)</fullName>
    </submittedName>
</protein>
<accession>A0AAE3W780</accession>
<evidence type="ECO:0000313" key="3">
    <source>
        <dbReference type="EMBL" id="MDQ0370911.1"/>
    </source>
</evidence>
<feature type="signal peptide" evidence="2">
    <location>
        <begin position="1"/>
        <end position="18"/>
    </location>
</feature>
<dbReference type="EMBL" id="JAUSUZ010000001">
    <property type="protein sequence ID" value="MDQ0370911.1"/>
    <property type="molecule type" value="Genomic_DNA"/>
</dbReference>
<evidence type="ECO:0000313" key="4">
    <source>
        <dbReference type="Proteomes" id="UP001240236"/>
    </source>
</evidence>